<sequence>MILIINTVAIGHLEIIIAKNNADFNVKKLSGELKPAEQLLPVIEETLSTMGKQISDINGLGVINGPAGLTTAKPGFTALRIGVVIANALAYALKVPVVDLALDEFSNHQDLIDKVLIKLKSVKAESIVIPQYGREPNINKVRK</sequence>
<feature type="domain" description="Gcp-like" evidence="1">
    <location>
        <begin position="36"/>
        <end position="99"/>
    </location>
</feature>
<evidence type="ECO:0000313" key="3">
    <source>
        <dbReference type="Proteomes" id="UP000177376"/>
    </source>
</evidence>
<proteinExistence type="predicted"/>
<dbReference type="AlphaFoldDB" id="A0A1G1YJ92"/>
<dbReference type="Proteomes" id="UP000177376">
    <property type="component" value="Unassembled WGS sequence"/>
</dbReference>
<dbReference type="Gene3D" id="3.30.420.40">
    <property type="match status" value="1"/>
</dbReference>
<dbReference type="SUPFAM" id="SSF53067">
    <property type="entry name" value="Actin-like ATPase domain"/>
    <property type="match status" value="1"/>
</dbReference>
<dbReference type="EMBL" id="MHIM01000034">
    <property type="protein sequence ID" value="OGY51547.1"/>
    <property type="molecule type" value="Genomic_DNA"/>
</dbReference>
<organism evidence="2 3">
    <name type="scientific">Candidatus Buchananbacteria bacterium RIFCSPLOWO2_01_FULL_39_33</name>
    <dbReference type="NCBI Taxonomy" id="1797543"/>
    <lineage>
        <taxon>Bacteria</taxon>
        <taxon>Candidatus Buchananiibacteriota</taxon>
    </lineage>
</organism>
<accession>A0A1G1YJ92</accession>
<comment type="caution">
    <text evidence="2">The sequence shown here is derived from an EMBL/GenBank/DDBJ whole genome shotgun (WGS) entry which is preliminary data.</text>
</comment>
<evidence type="ECO:0000259" key="1">
    <source>
        <dbReference type="Pfam" id="PF00814"/>
    </source>
</evidence>
<gene>
    <name evidence="2" type="ORF">A3A02_01930</name>
</gene>
<evidence type="ECO:0000313" key="2">
    <source>
        <dbReference type="EMBL" id="OGY51547.1"/>
    </source>
</evidence>
<dbReference type="InterPro" id="IPR000905">
    <property type="entry name" value="Gcp-like_dom"/>
</dbReference>
<reference evidence="2 3" key="1">
    <citation type="journal article" date="2016" name="Nat. Commun.">
        <title>Thousands of microbial genomes shed light on interconnected biogeochemical processes in an aquifer system.</title>
        <authorList>
            <person name="Anantharaman K."/>
            <person name="Brown C.T."/>
            <person name="Hug L.A."/>
            <person name="Sharon I."/>
            <person name="Castelle C.J."/>
            <person name="Probst A.J."/>
            <person name="Thomas B.C."/>
            <person name="Singh A."/>
            <person name="Wilkins M.J."/>
            <person name="Karaoz U."/>
            <person name="Brodie E.L."/>
            <person name="Williams K.H."/>
            <person name="Hubbard S.S."/>
            <person name="Banfield J.F."/>
        </authorList>
    </citation>
    <scope>NUCLEOTIDE SEQUENCE [LARGE SCALE GENOMIC DNA]</scope>
</reference>
<dbReference type="InterPro" id="IPR043129">
    <property type="entry name" value="ATPase_NBD"/>
</dbReference>
<name>A0A1G1YJ92_9BACT</name>
<dbReference type="Pfam" id="PF00814">
    <property type="entry name" value="TsaD"/>
    <property type="match status" value="1"/>
</dbReference>
<protein>
    <recommendedName>
        <fullName evidence="1">Gcp-like domain-containing protein</fullName>
    </recommendedName>
</protein>